<comment type="subcellular location">
    <subcellularLocation>
        <location evidence="2">Membrane</location>
        <topology evidence="2">Multi-pass membrane protein</topology>
    </subcellularLocation>
</comment>
<evidence type="ECO:0000256" key="7">
    <source>
        <dbReference type="ARBA" id="ARBA00022989"/>
    </source>
</evidence>
<dbReference type="FunFam" id="1.20.120.1780:FF:000001">
    <property type="entry name" value="4-hydroxybenzoate octaprenyltransferase"/>
    <property type="match status" value="1"/>
</dbReference>
<dbReference type="Gene3D" id="1.20.120.1780">
    <property type="entry name" value="UbiA prenyltransferase"/>
    <property type="match status" value="1"/>
</dbReference>
<dbReference type="CDD" id="cd13959">
    <property type="entry name" value="PT_UbiA_COQ2"/>
    <property type="match status" value="1"/>
</dbReference>
<reference evidence="12" key="1">
    <citation type="submission" date="2019-11" db="EMBL/GenBank/DDBJ databases">
        <title>Genome sequence of Heliorestis convoluta strain HH, an alkaliphilic and minimalistic phototrophic bacterium from a soda lake in Egypt.</title>
        <authorList>
            <person name="Dewey E.D."/>
            <person name="Stokes L.M."/>
            <person name="Burchell B.M."/>
            <person name="Shaffer K.N."/>
            <person name="Huntington A.M."/>
            <person name="Baker J.M."/>
            <person name="Nadendla S."/>
            <person name="Giglio M.G."/>
            <person name="Touchman J.W."/>
            <person name="Blankenship R.E."/>
            <person name="Madigan M.T."/>
            <person name="Sattley W.M."/>
        </authorList>
    </citation>
    <scope>NUCLEOTIDE SEQUENCE [LARGE SCALE GENOMIC DNA]</scope>
    <source>
        <strain evidence="12">HH</strain>
    </source>
</reference>
<feature type="transmembrane region" description="Helical" evidence="10">
    <location>
        <begin position="277"/>
        <end position="296"/>
    </location>
</feature>
<keyword evidence="8 10" id="KW-0472">Membrane</keyword>
<dbReference type="InterPro" id="IPR044878">
    <property type="entry name" value="UbiA_sf"/>
</dbReference>
<keyword evidence="12" id="KW-1185">Reference proteome</keyword>
<dbReference type="PANTHER" id="PTHR11048:SF28">
    <property type="entry name" value="4-HYDROXYBENZOATE POLYPRENYLTRANSFERASE, MITOCHONDRIAL"/>
    <property type="match status" value="1"/>
</dbReference>
<keyword evidence="4" id="KW-0997">Cell inner membrane</keyword>
<dbReference type="KEGG" id="hcv:FTV88_1658"/>
<evidence type="ECO:0000313" key="11">
    <source>
        <dbReference type="EMBL" id="QGG47757.1"/>
    </source>
</evidence>
<organism evidence="11 12">
    <name type="scientific">Heliorestis convoluta</name>
    <dbReference type="NCBI Taxonomy" id="356322"/>
    <lineage>
        <taxon>Bacteria</taxon>
        <taxon>Bacillati</taxon>
        <taxon>Bacillota</taxon>
        <taxon>Clostridia</taxon>
        <taxon>Eubacteriales</taxon>
        <taxon>Heliobacteriaceae</taxon>
        <taxon>Heliorestis</taxon>
    </lineage>
</organism>
<comment type="similarity">
    <text evidence="3">Belongs to the UbiA prenyltransferase family.</text>
</comment>
<evidence type="ECO:0000313" key="12">
    <source>
        <dbReference type="Proteomes" id="UP000366051"/>
    </source>
</evidence>
<evidence type="ECO:0000256" key="8">
    <source>
        <dbReference type="ARBA" id="ARBA00023136"/>
    </source>
</evidence>
<dbReference type="InterPro" id="IPR039653">
    <property type="entry name" value="Prenyltransferase"/>
</dbReference>
<keyword evidence="7 10" id="KW-1133">Transmembrane helix</keyword>
<dbReference type="Proteomes" id="UP000366051">
    <property type="component" value="Chromosome"/>
</dbReference>
<keyword evidence="6 10" id="KW-0812">Transmembrane</keyword>
<feature type="transmembrane region" description="Helical" evidence="10">
    <location>
        <begin position="150"/>
        <end position="170"/>
    </location>
</feature>
<dbReference type="Pfam" id="PF01040">
    <property type="entry name" value="UbiA"/>
    <property type="match status" value="1"/>
</dbReference>
<evidence type="ECO:0000256" key="1">
    <source>
        <dbReference type="ARBA" id="ARBA00001946"/>
    </source>
</evidence>
<gene>
    <name evidence="11" type="ORF">FTV88_1658</name>
</gene>
<dbReference type="NCBIfam" id="TIGR01475">
    <property type="entry name" value="ubiA_other"/>
    <property type="match status" value="1"/>
</dbReference>
<feature type="transmembrane region" description="Helical" evidence="10">
    <location>
        <begin position="126"/>
        <end position="143"/>
    </location>
</feature>
<protein>
    <recommendedName>
        <fullName evidence="9">4-hydroxybenzoate polyprenyltransferase</fullName>
        <ecNumber evidence="9">2.5.1.39</ecNumber>
    </recommendedName>
</protein>
<accession>A0A5Q2MYM4</accession>
<evidence type="ECO:0000256" key="6">
    <source>
        <dbReference type="ARBA" id="ARBA00022692"/>
    </source>
</evidence>
<sequence length="300" mass="33136">MSQSTTERTGNNNGSSNTLKRIKIFMEMIKFEHTIFALPFAYMGALLAQQQIPAWDVLFWITVAMVGARTAAMTLNRMIDRHIDRDNPRTADRAMAKGAIKVGEAWIYTLISFGLLILAAAMLNPLALLLSPLAVFILTIYSYTKRFTWACHIVLGAALAAAPVGAWIGVNGSIEGSIIILGLAVLTWVAGFDILYACQDTEFDRSYGLHSIPARFGIARSLWIARLFHIAAALLLIMTGLLLGLGYWYYIGVLIAIILLIYEHSLVSPQDLSKLDAAFFAMNGYISVTMFFFTLLDIVL</sequence>
<dbReference type="NCBIfam" id="NF009526">
    <property type="entry name" value="PRK12888.1"/>
    <property type="match status" value="1"/>
</dbReference>
<feature type="transmembrane region" description="Helical" evidence="10">
    <location>
        <begin position="247"/>
        <end position="265"/>
    </location>
</feature>
<comment type="cofactor">
    <cofactor evidence="1">
        <name>Mg(2+)</name>
        <dbReference type="ChEBI" id="CHEBI:18420"/>
    </cofactor>
</comment>
<feature type="transmembrane region" description="Helical" evidence="10">
    <location>
        <begin position="99"/>
        <end position="120"/>
    </location>
</feature>
<dbReference type="InterPro" id="IPR006371">
    <property type="entry name" value="Polyprenyltransferase_UbiA-li"/>
</dbReference>
<evidence type="ECO:0000256" key="2">
    <source>
        <dbReference type="ARBA" id="ARBA00004141"/>
    </source>
</evidence>
<evidence type="ECO:0000256" key="9">
    <source>
        <dbReference type="ARBA" id="ARBA00034524"/>
    </source>
</evidence>
<feature type="transmembrane region" description="Helical" evidence="10">
    <location>
        <begin position="176"/>
        <end position="197"/>
    </location>
</feature>
<dbReference type="PANTHER" id="PTHR11048">
    <property type="entry name" value="PRENYLTRANSFERASES"/>
    <property type="match status" value="1"/>
</dbReference>
<dbReference type="RefSeq" id="WP_279236980.1">
    <property type="nucleotide sequence ID" value="NZ_CP045875.1"/>
</dbReference>
<feature type="transmembrane region" description="Helical" evidence="10">
    <location>
        <begin position="58"/>
        <end position="79"/>
    </location>
</feature>
<dbReference type="EMBL" id="CP045875">
    <property type="protein sequence ID" value="QGG47757.1"/>
    <property type="molecule type" value="Genomic_DNA"/>
</dbReference>
<keyword evidence="4" id="KW-1003">Cell membrane</keyword>
<dbReference type="GO" id="GO:0006744">
    <property type="term" value="P:ubiquinone biosynthetic process"/>
    <property type="evidence" value="ECO:0007669"/>
    <property type="project" value="TreeGrafter"/>
</dbReference>
<dbReference type="AlphaFoldDB" id="A0A5Q2MYM4"/>
<name>A0A5Q2MYM4_9FIRM</name>
<dbReference type="FunFam" id="1.10.357.140:FF:000008">
    <property type="entry name" value="4-hydroxybenzoate octaprenyltransferase"/>
    <property type="match status" value="1"/>
</dbReference>
<dbReference type="Gene3D" id="1.10.357.140">
    <property type="entry name" value="UbiA prenyltransferase"/>
    <property type="match status" value="1"/>
</dbReference>
<dbReference type="InterPro" id="IPR000537">
    <property type="entry name" value="UbiA_prenyltransferase"/>
</dbReference>
<evidence type="ECO:0000256" key="10">
    <source>
        <dbReference type="SAM" id="Phobius"/>
    </source>
</evidence>
<feature type="transmembrane region" description="Helical" evidence="10">
    <location>
        <begin position="31"/>
        <end position="52"/>
    </location>
</feature>
<evidence type="ECO:0000256" key="5">
    <source>
        <dbReference type="ARBA" id="ARBA00022679"/>
    </source>
</evidence>
<dbReference type="GO" id="GO:0005886">
    <property type="term" value="C:plasma membrane"/>
    <property type="evidence" value="ECO:0007669"/>
    <property type="project" value="TreeGrafter"/>
</dbReference>
<dbReference type="GO" id="GO:0008412">
    <property type="term" value="F:4-hydroxybenzoate polyprenyltransferase activity"/>
    <property type="evidence" value="ECO:0007669"/>
    <property type="project" value="UniProtKB-EC"/>
</dbReference>
<dbReference type="EC" id="2.5.1.39" evidence="9"/>
<evidence type="ECO:0000256" key="3">
    <source>
        <dbReference type="ARBA" id="ARBA00005985"/>
    </source>
</evidence>
<proteinExistence type="inferred from homology"/>
<keyword evidence="5 11" id="KW-0808">Transferase</keyword>
<evidence type="ECO:0000256" key="4">
    <source>
        <dbReference type="ARBA" id="ARBA00022519"/>
    </source>
</evidence>